<dbReference type="KEGG" id="goe:100899969"/>
<protein>
    <submittedName>
        <fullName evidence="3">Uncharacterized protein LOC100899969</fullName>
    </submittedName>
</protein>
<evidence type="ECO:0000256" key="1">
    <source>
        <dbReference type="SAM" id="MobiDB-lite"/>
    </source>
</evidence>
<evidence type="ECO:0000313" key="3">
    <source>
        <dbReference type="RefSeq" id="XP_003742598.1"/>
    </source>
</evidence>
<dbReference type="GeneID" id="100899969"/>
<reference evidence="3" key="1">
    <citation type="submission" date="2025-08" db="UniProtKB">
        <authorList>
            <consortium name="RefSeq"/>
        </authorList>
    </citation>
    <scope>IDENTIFICATION</scope>
</reference>
<dbReference type="AlphaFoldDB" id="A0AAJ6QST8"/>
<accession>A0AAJ6QST8</accession>
<organism evidence="2 3">
    <name type="scientific">Galendromus occidentalis</name>
    <name type="common">western predatory mite</name>
    <dbReference type="NCBI Taxonomy" id="34638"/>
    <lineage>
        <taxon>Eukaryota</taxon>
        <taxon>Metazoa</taxon>
        <taxon>Ecdysozoa</taxon>
        <taxon>Arthropoda</taxon>
        <taxon>Chelicerata</taxon>
        <taxon>Arachnida</taxon>
        <taxon>Acari</taxon>
        <taxon>Parasitiformes</taxon>
        <taxon>Mesostigmata</taxon>
        <taxon>Gamasina</taxon>
        <taxon>Phytoseioidea</taxon>
        <taxon>Phytoseiidae</taxon>
        <taxon>Typhlodrominae</taxon>
        <taxon>Galendromus</taxon>
    </lineage>
</organism>
<evidence type="ECO:0000313" key="2">
    <source>
        <dbReference type="Proteomes" id="UP000694867"/>
    </source>
</evidence>
<dbReference type="Proteomes" id="UP000694867">
    <property type="component" value="Unplaced"/>
</dbReference>
<name>A0AAJ6QST8_9ACAR</name>
<keyword evidence="2" id="KW-1185">Reference proteome</keyword>
<feature type="region of interest" description="Disordered" evidence="1">
    <location>
        <begin position="125"/>
        <end position="188"/>
    </location>
</feature>
<dbReference type="RefSeq" id="XP_003742598.1">
    <property type="nucleotide sequence ID" value="XM_003742550.2"/>
</dbReference>
<sequence length="188" mass="19788">MTRTSGQGFFPGFPVGFDPGFGPGFGPVFGPGYGPGFGLGGFAGARDPFMGPPVFRFGDSMDSLFCRSITPESRYRLTIETENSTHTVNVTGQDVLDCLTEEHRRCSAAVMFNDDFLNCLSDTNNDDSDSTESSMAENETEATSLSTDAVSATTGASSIDATETFTVGTPSTAQPTAENAEGENVNVI</sequence>
<gene>
    <name evidence="3" type="primary">LOC100899969</name>
</gene>
<proteinExistence type="predicted"/>
<feature type="compositionally biased region" description="Polar residues" evidence="1">
    <location>
        <begin position="135"/>
        <end position="177"/>
    </location>
</feature>